<proteinExistence type="predicted"/>
<feature type="compositionally biased region" description="Polar residues" evidence="2">
    <location>
        <begin position="200"/>
        <end position="216"/>
    </location>
</feature>
<feature type="region of interest" description="Disordered" evidence="2">
    <location>
        <begin position="1195"/>
        <end position="1257"/>
    </location>
</feature>
<feature type="compositionally biased region" description="Polar residues" evidence="2">
    <location>
        <begin position="177"/>
        <end position="191"/>
    </location>
</feature>
<dbReference type="PANTHER" id="PTHR14445">
    <property type="entry name" value="GRB10 INTERACTING GYF PROTEIN"/>
    <property type="match status" value="1"/>
</dbReference>
<feature type="compositionally biased region" description="Polar residues" evidence="2">
    <location>
        <begin position="288"/>
        <end position="297"/>
    </location>
</feature>
<organism evidence="4 5">
    <name type="scientific">Lasiosphaeris hirsuta</name>
    <dbReference type="NCBI Taxonomy" id="260670"/>
    <lineage>
        <taxon>Eukaryota</taxon>
        <taxon>Fungi</taxon>
        <taxon>Dikarya</taxon>
        <taxon>Ascomycota</taxon>
        <taxon>Pezizomycotina</taxon>
        <taxon>Sordariomycetes</taxon>
        <taxon>Sordariomycetidae</taxon>
        <taxon>Sordariales</taxon>
        <taxon>Lasiosphaeriaceae</taxon>
        <taxon>Lasiosphaeris</taxon>
    </lineage>
</organism>
<gene>
    <name evidence="4" type="ORF">B0H67DRAFT_566926</name>
</gene>
<reference evidence="4" key="1">
    <citation type="submission" date="2023-06" db="EMBL/GenBank/DDBJ databases">
        <title>Genome-scale phylogeny and comparative genomics of the fungal order Sordariales.</title>
        <authorList>
            <consortium name="Lawrence Berkeley National Laboratory"/>
            <person name="Hensen N."/>
            <person name="Bonometti L."/>
            <person name="Westerberg I."/>
            <person name="Brannstrom I.O."/>
            <person name="Guillou S."/>
            <person name="Cros-Aarteil S."/>
            <person name="Calhoun S."/>
            <person name="Haridas S."/>
            <person name="Kuo A."/>
            <person name="Mondo S."/>
            <person name="Pangilinan J."/>
            <person name="Riley R."/>
            <person name="Labutti K."/>
            <person name="Andreopoulos B."/>
            <person name="Lipzen A."/>
            <person name="Chen C."/>
            <person name="Yanf M."/>
            <person name="Daum C."/>
            <person name="Ng V."/>
            <person name="Clum A."/>
            <person name="Steindorff A."/>
            <person name="Ohm R."/>
            <person name="Martin F."/>
            <person name="Silar P."/>
            <person name="Natvig D."/>
            <person name="Lalanne C."/>
            <person name="Gautier V."/>
            <person name="Ament-Velasquez S.L."/>
            <person name="Kruys A."/>
            <person name="Hutchinson M.I."/>
            <person name="Powell A.J."/>
            <person name="Barry K."/>
            <person name="Miller A.N."/>
            <person name="Grigoriev I.V."/>
            <person name="Debuchy R."/>
            <person name="Gladieux P."/>
            <person name="Thoren M.H."/>
            <person name="Johannesson H."/>
        </authorList>
    </citation>
    <scope>NUCLEOTIDE SEQUENCE</scope>
    <source>
        <strain evidence="4">SMH4607-1</strain>
    </source>
</reference>
<dbReference type="SMART" id="SM00444">
    <property type="entry name" value="GYF"/>
    <property type="match status" value="1"/>
</dbReference>
<feature type="compositionally biased region" description="Polar residues" evidence="2">
    <location>
        <begin position="40"/>
        <end position="69"/>
    </location>
</feature>
<feature type="region of interest" description="Disordered" evidence="2">
    <location>
        <begin position="1434"/>
        <end position="1479"/>
    </location>
</feature>
<dbReference type="PROSITE" id="PS50829">
    <property type="entry name" value="GYF"/>
    <property type="match status" value="1"/>
</dbReference>
<protein>
    <recommendedName>
        <fullName evidence="3">GYF domain-containing protein</fullName>
    </recommendedName>
</protein>
<evidence type="ECO:0000259" key="3">
    <source>
        <dbReference type="PROSITE" id="PS50829"/>
    </source>
</evidence>
<dbReference type="EMBL" id="JAUKUA010000001">
    <property type="protein sequence ID" value="KAK0732224.1"/>
    <property type="molecule type" value="Genomic_DNA"/>
</dbReference>
<dbReference type="Proteomes" id="UP001172102">
    <property type="component" value="Unassembled WGS sequence"/>
</dbReference>
<feature type="domain" description="GYF" evidence="3">
    <location>
        <begin position="705"/>
        <end position="753"/>
    </location>
</feature>
<feature type="region of interest" description="Disordered" evidence="2">
    <location>
        <begin position="1100"/>
        <end position="1149"/>
    </location>
</feature>
<feature type="compositionally biased region" description="Basic and acidic residues" evidence="2">
    <location>
        <begin position="18"/>
        <end position="28"/>
    </location>
</feature>
<feature type="compositionally biased region" description="Polar residues" evidence="2">
    <location>
        <begin position="438"/>
        <end position="457"/>
    </location>
</feature>
<feature type="compositionally biased region" description="Low complexity" evidence="2">
    <location>
        <begin position="1221"/>
        <end position="1240"/>
    </location>
</feature>
<dbReference type="InterPro" id="IPR051640">
    <property type="entry name" value="GRB10-interact_GYF"/>
</dbReference>
<feature type="compositionally biased region" description="Basic and acidic residues" evidence="2">
    <location>
        <begin position="1241"/>
        <end position="1257"/>
    </location>
</feature>
<feature type="compositionally biased region" description="Polar residues" evidence="2">
    <location>
        <begin position="394"/>
        <end position="417"/>
    </location>
</feature>
<dbReference type="SUPFAM" id="SSF55277">
    <property type="entry name" value="GYF domain"/>
    <property type="match status" value="1"/>
</dbReference>
<feature type="region of interest" description="Disordered" evidence="2">
    <location>
        <begin position="826"/>
        <end position="880"/>
    </location>
</feature>
<dbReference type="CDD" id="cd00072">
    <property type="entry name" value="GYF"/>
    <property type="match status" value="1"/>
</dbReference>
<feature type="compositionally biased region" description="Polar residues" evidence="2">
    <location>
        <begin position="1115"/>
        <end position="1124"/>
    </location>
</feature>
<feature type="coiled-coil region" evidence="1">
    <location>
        <begin position="1153"/>
        <end position="1193"/>
    </location>
</feature>
<evidence type="ECO:0000313" key="4">
    <source>
        <dbReference type="EMBL" id="KAK0732224.1"/>
    </source>
</evidence>
<feature type="region of interest" description="Disordered" evidence="2">
    <location>
        <begin position="619"/>
        <end position="644"/>
    </location>
</feature>
<dbReference type="GO" id="GO:0005829">
    <property type="term" value="C:cytosol"/>
    <property type="evidence" value="ECO:0007669"/>
    <property type="project" value="TreeGrafter"/>
</dbReference>
<feature type="region of interest" description="Disordered" evidence="2">
    <location>
        <begin position="1"/>
        <end position="91"/>
    </location>
</feature>
<evidence type="ECO:0000256" key="1">
    <source>
        <dbReference type="SAM" id="Coils"/>
    </source>
</evidence>
<feature type="region of interest" description="Disordered" evidence="2">
    <location>
        <begin position="361"/>
        <end position="540"/>
    </location>
</feature>
<keyword evidence="1" id="KW-0175">Coiled coil</keyword>
<evidence type="ECO:0000256" key="2">
    <source>
        <dbReference type="SAM" id="MobiDB-lite"/>
    </source>
</evidence>
<dbReference type="Gene3D" id="3.30.1490.40">
    <property type="match status" value="1"/>
</dbReference>
<dbReference type="InterPro" id="IPR003169">
    <property type="entry name" value="GYF"/>
</dbReference>
<comment type="caution">
    <text evidence="4">The sequence shown here is derived from an EMBL/GenBank/DDBJ whole genome shotgun (WGS) entry which is preliminary data.</text>
</comment>
<dbReference type="InterPro" id="IPR035445">
    <property type="entry name" value="GYF-like_dom_sf"/>
</dbReference>
<feature type="compositionally biased region" description="Polar residues" evidence="2">
    <location>
        <begin position="1436"/>
        <end position="1445"/>
    </location>
</feature>
<keyword evidence="5" id="KW-1185">Reference proteome</keyword>
<sequence length="1479" mass="154111">MPSQLPSSFASAAAGQIRDNRGPGRGENVRGSGSGDWPRSNGTRTFRRPSTTPYSQTASATSTDPSQSHAGDAPHPSANPQPAHFDSSSLRYSKEDMLEIFKNIPESAQIDPSSLFVPTWNPNQSQANGSSSRGWGKSGESAHVPQDPTVCWDPSGNQGLVSFEDMTPEEQEMFATDVNSTLKLPQQNKEGGNQAGGQNGRKTSVSVGSTAANYPMSSPSTASRPSTRRRETTDTNPFPNSGLASPSAGRFSRDEPWFPRRSTELREPITDEPEEDINPREPPPRSATFASRSNTGGSAAFATAPSLWGSSANAASVGGVGAFGSFALNTAAIGDKRFGTGISAGTGGSRLAHLIPKDENAIGKTGDVSGADIGRGWRPRQRTDTDPFGGEGSLSGSTVLGGAQDSSPPTLPSQLQRGSVFDTPVKGGAGDFGMTGLNLGNQGDANGPASPSETNPYRSPLADRGEDSHDDNDLDRAAQPGPGSEPASAYGTLSRQFGSNAFEGSDRSQTSSVGAKGFPTVTTMTGWPAANPAGTPDRERQPFNSAFGGSIFGPLGDLPSPSLGGLSSVFGNPAASGLGRGSKLGSLFPAAMQAQMHGQEQENLGDSVPDLRQGNPLGAIGRGPIGSQSRETGSPVRPTRGAFEDLFPSSDAARVAFTTAEHLQLGLTATSQVQPFPTSTAGPSFPAAQAAVDPSSLRTMVMPDRMRWVYLDPQGTMQGPFSGLEMNDWYKANFFNPDLRVKRLEDNDFEPLGQLIRRIGNSREPFLVPQMGIAHGPPPSAPFALPGSEAVPPLQNAFPSFGRTLTAAQQNDLERRKQEEQLYHARQRELAHHHQAYGRGPMQPGAPGSLHHHSSAHSLQSQPSFGSMTSPIGMAPQPPIGPLAPNSAFFDAPVSMALGQPGIGAGPDIFSPDLNLSERQLLANMQASGGLPGNFPTTQPIGAPGGEGAGLRSQLPGIDQLQKDSQGFSARIKEFHDLRAQHDAEEAENATATAALAAMKSLAGVREEVIEDEAATPAGVQVSDSTEEIADARDEVAGAKATTHTQQELSLAEKVMKTQASAVAAAHAVAKPVQQPSSSGLPMPFPPPAQSTMIVAPTAQRPASNLPTRYDDRSQSGTPDTTSDVAVLAPPPTAPWAPQPGSEAHKGPSLKEIQEAEAKKATKREEAAAAMRRAALEQEAAALREREKAAAINTGLPATSTWGTGSPVGAPASGSAWKQPAAATKGSAVGVASGSAASKKTLADIQREEESRKQKAREVALQTSAAVTGAAAAGKRYADLASKVTPPGLSTAATPSAIGGGWSTVGAGGKVKIPTGPAAQTRSASVGTAKVLATPPVTKSVVKQQNVGLKDAKSVALEEFKKWLHRELARGLIGVADIETFAATLMEMPLEAQLLADAAYCYSTTMDGRHFADEFVRRRKLVDKGMFEKDAVIPSASESKNSNGGWSEVAKKGGNSAPKEDANVPGFRVVPPKKGKGKK</sequence>
<dbReference type="PANTHER" id="PTHR14445:SF36">
    <property type="entry name" value="FI03272P-RELATED"/>
    <property type="match status" value="1"/>
</dbReference>
<feature type="compositionally biased region" description="Polar residues" evidence="2">
    <location>
        <begin position="1"/>
        <end position="10"/>
    </location>
</feature>
<dbReference type="Pfam" id="PF02213">
    <property type="entry name" value="GYF"/>
    <property type="match status" value="1"/>
</dbReference>
<feature type="compositionally biased region" description="Polar residues" evidence="2">
    <location>
        <begin position="120"/>
        <end position="133"/>
    </location>
</feature>
<feature type="region of interest" description="Disordered" evidence="2">
    <location>
        <begin position="113"/>
        <end position="298"/>
    </location>
</feature>
<evidence type="ECO:0000313" key="5">
    <source>
        <dbReference type="Proteomes" id="UP001172102"/>
    </source>
</evidence>
<feature type="compositionally biased region" description="Basic and acidic residues" evidence="2">
    <location>
        <begin position="251"/>
        <end position="269"/>
    </location>
</feature>
<feature type="compositionally biased region" description="Pro residues" evidence="2">
    <location>
        <begin position="1129"/>
        <end position="1138"/>
    </location>
</feature>
<name>A0AA40BDH4_9PEZI</name>
<accession>A0AA40BDH4</accession>